<evidence type="ECO:0000313" key="5">
    <source>
        <dbReference type="Proteomes" id="UP001165427"/>
    </source>
</evidence>
<gene>
    <name evidence="4" type="ORF">MRX98_13565</name>
</gene>
<feature type="compositionally biased region" description="Basic and acidic residues" evidence="1">
    <location>
        <begin position="10"/>
        <end position="20"/>
    </location>
</feature>
<dbReference type="NCBIfam" id="TIGR02123">
    <property type="entry name" value="TRAP_fused"/>
    <property type="match status" value="1"/>
</dbReference>
<feature type="region of interest" description="Disordered" evidence="1">
    <location>
        <begin position="1"/>
        <end position="20"/>
    </location>
</feature>
<feature type="transmembrane region" description="Helical" evidence="2">
    <location>
        <begin position="413"/>
        <end position="429"/>
    </location>
</feature>
<feature type="transmembrane region" description="Helical" evidence="2">
    <location>
        <begin position="387"/>
        <end position="407"/>
    </location>
</feature>
<feature type="transmembrane region" description="Helical" evidence="2">
    <location>
        <begin position="702"/>
        <end position="721"/>
    </location>
</feature>
<dbReference type="Pfam" id="PF06808">
    <property type="entry name" value="DctM"/>
    <property type="match status" value="1"/>
</dbReference>
<evidence type="ECO:0000259" key="3">
    <source>
        <dbReference type="Pfam" id="PF06808"/>
    </source>
</evidence>
<keyword evidence="2" id="KW-1133">Transmembrane helix</keyword>
<feature type="transmembrane region" description="Helical" evidence="2">
    <location>
        <begin position="349"/>
        <end position="366"/>
    </location>
</feature>
<dbReference type="InterPro" id="IPR011853">
    <property type="entry name" value="TRAP_DctM-Dct_fused"/>
</dbReference>
<feature type="transmembrane region" description="Helical" evidence="2">
    <location>
        <begin position="119"/>
        <end position="139"/>
    </location>
</feature>
<sequence length="736" mass="79250">MGGDVASADRGADKQSDVKNGAKEAQQILAGAEAGARNPRSWIASWVITLMCLAWSGYQLFIAFRPIDSHVARAWHLAFAMALAFLLYPSYKPHRPPFWIRGLRKVLPLRSGRSIITRIPLQDIVLAVVGVTAALYIWWDYNQLIMRQGLPNTTDIVLGTILIVLLLEAARRSLGPALATLAALFILYTIGGPYLPEVLRHRGVPLDFIISDMYLTTTGIFGVPLGVSTDFVFLFVLFGSLLDKAGGGKYFIDVAFSALGTYRGGPAKAAVLASGLTGLVSGSSIANTVTTGTFTIPLMKKVGLPPYKAAAIEVAASTNGQLMPPIMGAAAFIMAEILGIPYLDVVRAALLPALISYLALFYVVHMEALKLGVAALPRELLPLFKRTFLRGIHFLIPLAVLIIYLVVLRRSPVTAVLLAIESLVVIMLIQRPITLYFSLTLARRSGTLTQDVDMTVELRKAFVTGLMDVWQGLIGGARNMISVGVATATAGIIVGVVTITGLVGRFITLIDTISMGNVVLMLIFTAMTCLILGMGMPTTANYIIMATLTAPVIVTLGGDAGLVFPLIAAHLFVFYFGILADDTPPVGLAAYAGAAIARSDPIRTGIQGFTYDLRTAILPFIFLFNNELLMIDGVTETGAIIWLDNPVRIIWVFFSGLIAMFAFASFLQGHLVVHCNILERLILLAVAASTFKAAVIESHLPLGPTTIQAIGISAYFGMYAWQKWRVKRRTPPAAAA</sequence>
<feature type="transmembrane region" description="Helical" evidence="2">
    <location>
        <begin position="548"/>
        <end position="578"/>
    </location>
</feature>
<dbReference type="RefSeq" id="WP_246909887.1">
    <property type="nucleotide sequence ID" value="NZ_JALJRB010000015.1"/>
</dbReference>
<feature type="transmembrane region" description="Helical" evidence="2">
    <location>
        <begin position="649"/>
        <end position="666"/>
    </location>
</feature>
<protein>
    <submittedName>
        <fullName evidence="4">TRAP transporter permease</fullName>
    </submittedName>
</protein>
<dbReference type="EMBL" id="JALJRB010000015">
    <property type="protein sequence ID" value="MCJ8501605.1"/>
    <property type="molecule type" value="Genomic_DNA"/>
</dbReference>
<evidence type="ECO:0000256" key="1">
    <source>
        <dbReference type="SAM" id="MobiDB-lite"/>
    </source>
</evidence>
<feature type="transmembrane region" description="Helical" evidence="2">
    <location>
        <begin position="326"/>
        <end position="343"/>
    </location>
</feature>
<feature type="transmembrane region" description="Helical" evidence="2">
    <location>
        <begin position="174"/>
        <end position="195"/>
    </location>
</feature>
<dbReference type="PANTHER" id="PTHR43849">
    <property type="entry name" value="BLL3936 PROTEIN"/>
    <property type="match status" value="1"/>
</dbReference>
<accession>A0AA41R5S8</accession>
<feature type="transmembrane region" description="Helical" evidence="2">
    <location>
        <begin position="74"/>
        <end position="91"/>
    </location>
</feature>
<dbReference type="AlphaFoldDB" id="A0AA41R5S8"/>
<feature type="transmembrane region" description="Helical" evidence="2">
    <location>
        <begin position="513"/>
        <end position="536"/>
    </location>
</feature>
<evidence type="ECO:0000256" key="2">
    <source>
        <dbReference type="SAM" id="Phobius"/>
    </source>
</evidence>
<feature type="transmembrane region" description="Helical" evidence="2">
    <location>
        <begin position="215"/>
        <end position="242"/>
    </location>
</feature>
<organism evidence="4 5">
    <name type="scientific">Desulfatitalea alkaliphila</name>
    <dbReference type="NCBI Taxonomy" id="2929485"/>
    <lineage>
        <taxon>Bacteria</taxon>
        <taxon>Pseudomonadati</taxon>
        <taxon>Thermodesulfobacteriota</taxon>
        <taxon>Desulfobacteria</taxon>
        <taxon>Desulfobacterales</taxon>
        <taxon>Desulfosarcinaceae</taxon>
        <taxon>Desulfatitalea</taxon>
    </lineage>
</organism>
<feature type="transmembrane region" description="Helical" evidence="2">
    <location>
        <begin position="43"/>
        <end position="62"/>
    </location>
</feature>
<dbReference type="InterPro" id="IPR010656">
    <property type="entry name" value="DctM"/>
</dbReference>
<feature type="transmembrane region" description="Helical" evidence="2">
    <location>
        <begin position="483"/>
        <end position="507"/>
    </location>
</feature>
<dbReference type="PANTHER" id="PTHR43849:SF2">
    <property type="entry name" value="BLL3936 PROTEIN"/>
    <property type="match status" value="1"/>
</dbReference>
<keyword evidence="5" id="KW-1185">Reference proteome</keyword>
<reference evidence="4" key="1">
    <citation type="submission" date="2022-04" db="EMBL/GenBank/DDBJ databases">
        <title>Desulfatitalea alkaliphila sp. nov., a novel anaerobic sulfate-reducing bacterium isolated from terrestrial mud volcano, Taman Peninsula, Russia.</title>
        <authorList>
            <person name="Khomyakova M.A."/>
            <person name="Merkel A.Y."/>
            <person name="Slobodkin A.I."/>
        </authorList>
    </citation>
    <scope>NUCLEOTIDE SEQUENCE</scope>
    <source>
        <strain evidence="4">M08but</strain>
    </source>
</reference>
<evidence type="ECO:0000313" key="4">
    <source>
        <dbReference type="EMBL" id="MCJ8501605.1"/>
    </source>
</evidence>
<proteinExistence type="predicted"/>
<keyword evidence="2" id="KW-0472">Membrane</keyword>
<keyword evidence="2" id="KW-0812">Transmembrane</keyword>
<feature type="domain" description="TRAP C4-dicarboxylate transport system permease DctM subunit" evidence="3">
    <location>
        <begin position="162"/>
        <end position="634"/>
    </location>
</feature>
<comment type="caution">
    <text evidence="4">The sequence shown here is derived from an EMBL/GenBank/DDBJ whole genome shotgun (WGS) entry which is preliminary data.</text>
</comment>
<dbReference type="Proteomes" id="UP001165427">
    <property type="component" value="Unassembled WGS sequence"/>
</dbReference>
<feature type="transmembrane region" description="Helical" evidence="2">
    <location>
        <begin position="145"/>
        <end position="167"/>
    </location>
</feature>
<name>A0AA41R5S8_9BACT</name>